<proteinExistence type="predicted"/>
<sequence>MLWNGIGFSNTHDFPQGRVSSIQPDFIKNSIEKPTSNFILTDDKLSSSKVAQTSNEEPLPSKKKENLPQSGLFNAHHPDYFEERNSYYQPLCVSSWKKCQVNVESLLISHQPFFQLAQALFVPTLHKKLFWGNLILELISVAAQDFIQPEKFEITNSIEDDLLLAQ</sequence>
<name>A0A9Q3BAY0_9BASI</name>
<reference evidence="1" key="1">
    <citation type="submission" date="2021-03" db="EMBL/GenBank/DDBJ databases">
        <title>Draft genome sequence of rust myrtle Austropuccinia psidii MF-1, a brazilian biotype.</title>
        <authorList>
            <person name="Quecine M.C."/>
            <person name="Pachon D.M.R."/>
            <person name="Bonatelli M.L."/>
            <person name="Correr F.H."/>
            <person name="Franceschini L.M."/>
            <person name="Leite T.F."/>
            <person name="Margarido G.R.A."/>
            <person name="Almeida C.A."/>
            <person name="Ferrarezi J.A."/>
            <person name="Labate C.A."/>
        </authorList>
    </citation>
    <scope>NUCLEOTIDE SEQUENCE</scope>
    <source>
        <strain evidence="1">MF-1</strain>
    </source>
</reference>
<dbReference type="Proteomes" id="UP000765509">
    <property type="component" value="Unassembled WGS sequence"/>
</dbReference>
<accession>A0A9Q3BAY0</accession>
<dbReference type="AlphaFoldDB" id="A0A9Q3BAY0"/>
<gene>
    <name evidence="1" type="ORF">O181_001415</name>
</gene>
<comment type="caution">
    <text evidence="1">The sequence shown here is derived from an EMBL/GenBank/DDBJ whole genome shotgun (WGS) entry which is preliminary data.</text>
</comment>
<evidence type="ECO:0000313" key="1">
    <source>
        <dbReference type="EMBL" id="MBW0461700.1"/>
    </source>
</evidence>
<protein>
    <submittedName>
        <fullName evidence="1">Uncharacterized protein</fullName>
    </submittedName>
</protein>
<organism evidence="1 2">
    <name type="scientific">Austropuccinia psidii MF-1</name>
    <dbReference type="NCBI Taxonomy" id="1389203"/>
    <lineage>
        <taxon>Eukaryota</taxon>
        <taxon>Fungi</taxon>
        <taxon>Dikarya</taxon>
        <taxon>Basidiomycota</taxon>
        <taxon>Pucciniomycotina</taxon>
        <taxon>Pucciniomycetes</taxon>
        <taxon>Pucciniales</taxon>
        <taxon>Sphaerophragmiaceae</taxon>
        <taxon>Austropuccinia</taxon>
    </lineage>
</organism>
<evidence type="ECO:0000313" key="2">
    <source>
        <dbReference type="Proteomes" id="UP000765509"/>
    </source>
</evidence>
<dbReference type="EMBL" id="AVOT02000206">
    <property type="protein sequence ID" value="MBW0461700.1"/>
    <property type="molecule type" value="Genomic_DNA"/>
</dbReference>
<keyword evidence="2" id="KW-1185">Reference proteome</keyword>